<keyword evidence="6" id="KW-0720">Serine protease</keyword>
<dbReference type="GO" id="GO:0006508">
    <property type="term" value="P:proteolysis"/>
    <property type="evidence" value="ECO:0007669"/>
    <property type="project" value="UniProtKB-KW"/>
</dbReference>
<reference evidence="12 13" key="1">
    <citation type="journal article" date="2021" name="Cell">
        <title>Tracing the genetic footprints of vertebrate landing in non-teleost ray-finned fishes.</title>
        <authorList>
            <person name="Bi X."/>
            <person name="Wang K."/>
            <person name="Yang L."/>
            <person name="Pan H."/>
            <person name="Jiang H."/>
            <person name="Wei Q."/>
            <person name="Fang M."/>
            <person name="Yu H."/>
            <person name="Zhu C."/>
            <person name="Cai Y."/>
            <person name="He Y."/>
            <person name="Gan X."/>
            <person name="Zeng H."/>
            <person name="Yu D."/>
            <person name="Zhu Y."/>
            <person name="Jiang H."/>
            <person name="Qiu Q."/>
            <person name="Yang H."/>
            <person name="Zhang Y.E."/>
            <person name="Wang W."/>
            <person name="Zhu M."/>
            <person name="He S."/>
            <person name="Zhang G."/>
        </authorList>
    </citation>
    <scope>NUCLEOTIDE SEQUENCE [LARGE SCALE GENOMIC DNA]</scope>
    <source>
        <strain evidence="12">Bchr_013</strain>
    </source>
</reference>
<evidence type="ECO:0000256" key="3">
    <source>
        <dbReference type="ARBA" id="ARBA00022670"/>
    </source>
</evidence>
<evidence type="ECO:0000256" key="2">
    <source>
        <dbReference type="ARBA" id="ARBA00022525"/>
    </source>
</evidence>
<comment type="caution">
    <text evidence="12">The sequence shown here is derived from an EMBL/GenBank/DDBJ whole genome shotgun (WGS) entry which is preliminary data.</text>
</comment>
<evidence type="ECO:0000256" key="9">
    <source>
        <dbReference type="ARBA" id="ARBA00044036"/>
    </source>
</evidence>
<dbReference type="PROSITE" id="PS00134">
    <property type="entry name" value="TRYPSIN_HIS"/>
    <property type="match status" value="1"/>
</dbReference>
<dbReference type="GO" id="GO:0005576">
    <property type="term" value="C:extracellular region"/>
    <property type="evidence" value="ECO:0007669"/>
    <property type="project" value="UniProtKB-SubCell"/>
</dbReference>
<dbReference type="SUPFAM" id="SSF50494">
    <property type="entry name" value="Trypsin-like serine proteases"/>
    <property type="match status" value="1"/>
</dbReference>
<dbReference type="PROSITE" id="PS50240">
    <property type="entry name" value="TRYPSIN_DOM"/>
    <property type="match status" value="1"/>
</dbReference>
<keyword evidence="5" id="KW-0378">Hydrolase</keyword>
<keyword evidence="7" id="KW-0865">Zymogen</keyword>
<accession>A0A8X7XJB8</accession>
<comment type="subcellular location">
    <subcellularLocation>
        <location evidence="1">Secreted</location>
        <location evidence="1">Extracellular space</location>
    </subcellularLocation>
</comment>
<evidence type="ECO:0000259" key="11">
    <source>
        <dbReference type="PROSITE" id="PS50240"/>
    </source>
</evidence>
<dbReference type="FunFam" id="2.40.10.10:FF:000181">
    <property type="entry name" value="Chymotrypsinogen A"/>
    <property type="match status" value="1"/>
</dbReference>
<keyword evidence="2" id="KW-0964">Secreted</keyword>
<dbReference type="InterPro" id="IPR043504">
    <property type="entry name" value="Peptidase_S1_PA_chymotrypsin"/>
</dbReference>
<evidence type="ECO:0000256" key="5">
    <source>
        <dbReference type="ARBA" id="ARBA00022801"/>
    </source>
</evidence>
<dbReference type="InterPro" id="IPR001314">
    <property type="entry name" value="Peptidase_S1A"/>
</dbReference>
<dbReference type="InterPro" id="IPR009003">
    <property type="entry name" value="Peptidase_S1_PA"/>
</dbReference>
<evidence type="ECO:0000256" key="6">
    <source>
        <dbReference type="ARBA" id="ARBA00022825"/>
    </source>
</evidence>
<evidence type="ECO:0000256" key="1">
    <source>
        <dbReference type="ARBA" id="ARBA00004239"/>
    </source>
</evidence>
<dbReference type="EMBL" id="JAATIS010000147">
    <property type="protein sequence ID" value="KAG2470250.1"/>
    <property type="molecule type" value="Genomic_DNA"/>
</dbReference>
<dbReference type="SMART" id="SM00020">
    <property type="entry name" value="Tryp_SPc"/>
    <property type="match status" value="1"/>
</dbReference>
<evidence type="ECO:0000256" key="8">
    <source>
        <dbReference type="ARBA" id="ARBA00023157"/>
    </source>
</evidence>
<feature type="region of interest" description="Disordered" evidence="10">
    <location>
        <begin position="496"/>
        <end position="559"/>
    </location>
</feature>
<dbReference type="PANTHER" id="PTHR24250:SF65">
    <property type="entry name" value="CHYMOTRYPSINOGEN B"/>
    <property type="match status" value="1"/>
</dbReference>
<organism evidence="12 13">
    <name type="scientific">Polypterus senegalus</name>
    <name type="common">Senegal bichir</name>
    <dbReference type="NCBI Taxonomy" id="55291"/>
    <lineage>
        <taxon>Eukaryota</taxon>
        <taxon>Metazoa</taxon>
        <taxon>Chordata</taxon>
        <taxon>Craniata</taxon>
        <taxon>Vertebrata</taxon>
        <taxon>Euteleostomi</taxon>
        <taxon>Actinopterygii</taxon>
        <taxon>Polypteriformes</taxon>
        <taxon>Polypteridae</taxon>
        <taxon>Polypterus</taxon>
    </lineage>
</organism>
<dbReference type="PRINTS" id="PR00722">
    <property type="entry name" value="CHYMOTRYPSIN"/>
</dbReference>
<evidence type="ECO:0000256" key="10">
    <source>
        <dbReference type="SAM" id="MobiDB-lite"/>
    </source>
</evidence>
<feature type="domain" description="Peptidase S1" evidence="11">
    <location>
        <begin position="261"/>
        <end position="494"/>
    </location>
</feature>
<feature type="non-terminal residue" evidence="12">
    <location>
        <position position="1"/>
    </location>
</feature>
<proteinExistence type="predicted"/>
<sequence>MPKFILKSAIFQWSGRGKQAKARKPVVQVEKAEAELSVPQNGRGLEGLKARKQRSGLKKTAAVIRGLLACIIGNKEDHDKEENSKVNESESCGMLSESFEKCNSWCENCEVLACRTPAAKVESSERSGKKKCKPPMVKVRAIVTRSDWNPKTWVGDLHETDVCSDKEWECECEEKERDERKGKQQGCFLPLFSTAPQSPSNSEACPVFKEHATLIDISPLLGKVTSAALKFDLGQRDQIEGRGAGCGRPSIVPVISGYARIVNGEEAVPGSWPWQVSLQDSTGFHFCGGSLINEYWVVTAAHCSVRTSHLVILGEHDRSSPEENIQTMRIAQVFKNPKYNPFTITNDITLLKLASPAVLGTRVSPVCLADVTDVFPAGMKCVTTGWGLTKYNAPDTPALLQQVALPLLSNTECQKYWGNKIKDVMVCAGADGASSCMMIRDLAPPGHLEQGKTGRGAISPLGTRRQPTWFPSGATDMKLGSLWGSMATTRGRLDGSRALEDSTSPHQEVLPEDHHRASAAHPRCYNRGRLTPFKEPELGGGRRSLRERSGGSRREKRTE</sequence>
<dbReference type="Proteomes" id="UP000886611">
    <property type="component" value="Unassembled WGS sequence"/>
</dbReference>
<feature type="region of interest" description="Disordered" evidence="10">
    <location>
        <begin position="447"/>
        <end position="471"/>
    </location>
</feature>
<keyword evidence="4" id="KW-0222">Digestion</keyword>
<dbReference type="Pfam" id="PF00089">
    <property type="entry name" value="Trypsin"/>
    <property type="match status" value="1"/>
</dbReference>
<dbReference type="EC" id="3.4.21.1" evidence="9"/>
<dbReference type="GO" id="GO:0004252">
    <property type="term" value="F:serine-type endopeptidase activity"/>
    <property type="evidence" value="ECO:0007669"/>
    <property type="project" value="UniProtKB-EC"/>
</dbReference>
<dbReference type="PANTHER" id="PTHR24250">
    <property type="entry name" value="CHYMOTRYPSIN-RELATED"/>
    <property type="match status" value="1"/>
</dbReference>
<keyword evidence="13" id="KW-1185">Reference proteome</keyword>
<evidence type="ECO:0000256" key="4">
    <source>
        <dbReference type="ARBA" id="ARBA00022757"/>
    </source>
</evidence>
<keyword evidence="8" id="KW-1015">Disulfide bond</keyword>
<evidence type="ECO:0000313" key="13">
    <source>
        <dbReference type="Proteomes" id="UP000886611"/>
    </source>
</evidence>
<evidence type="ECO:0000256" key="7">
    <source>
        <dbReference type="ARBA" id="ARBA00023145"/>
    </source>
</evidence>
<protein>
    <recommendedName>
        <fullName evidence="9">chymotrypsin</fullName>
        <ecNumber evidence="9">3.4.21.1</ecNumber>
    </recommendedName>
</protein>
<dbReference type="Gene3D" id="2.40.10.10">
    <property type="entry name" value="Trypsin-like serine proteases"/>
    <property type="match status" value="1"/>
</dbReference>
<dbReference type="CDD" id="cd00190">
    <property type="entry name" value="Tryp_SPc"/>
    <property type="match status" value="1"/>
</dbReference>
<keyword evidence="3" id="KW-0645">Protease</keyword>
<dbReference type="GO" id="GO:0007586">
    <property type="term" value="P:digestion"/>
    <property type="evidence" value="ECO:0007669"/>
    <property type="project" value="UniProtKB-KW"/>
</dbReference>
<dbReference type="AlphaFoldDB" id="A0A8X7XJB8"/>
<feature type="non-terminal residue" evidence="12">
    <location>
        <position position="559"/>
    </location>
</feature>
<gene>
    <name evidence="12" type="primary">Ctrb1</name>
    <name evidence="12" type="ORF">GTO96_0022504</name>
</gene>
<dbReference type="InterPro" id="IPR018114">
    <property type="entry name" value="TRYPSIN_HIS"/>
</dbReference>
<dbReference type="InterPro" id="IPR001254">
    <property type="entry name" value="Trypsin_dom"/>
</dbReference>
<evidence type="ECO:0000313" key="12">
    <source>
        <dbReference type="EMBL" id="KAG2470250.1"/>
    </source>
</evidence>
<feature type="compositionally biased region" description="Basic and acidic residues" evidence="10">
    <location>
        <begin position="544"/>
        <end position="559"/>
    </location>
</feature>
<name>A0A8X7XJB8_POLSE</name>